<dbReference type="SMART" id="SM01403">
    <property type="entry name" value="Ribosomal_S10"/>
    <property type="match status" value="1"/>
</dbReference>
<dbReference type="InterPro" id="IPR036838">
    <property type="entry name" value="Ribosomal_uS10_dom_sf"/>
</dbReference>
<evidence type="ECO:0000313" key="9">
    <source>
        <dbReference type="EMBL" id="KAJ5166502.1"/>
    </source>
</evidence>
<reference evidence="9" key="2">
    <citation type="journal article" date="2023" name="IMA Fungus">
        <title>Comparative genomic study of the Penicillium genus elucidates a diverse pangenome and 15 lateral gene transfer events.</title>
        <authorList>
            <person name="Petersen C."/>
            <person name="Sorensen T."/>
            <person name="Nielsen M.R."/>
            <person name="Sondergaard T.E."/>
            <person name="Sorensen J.L."/>
            <person name="Fitzpatrick D.A."/>
            <person name="Frisvad J.C."/>
            <person name="Nielsen K.L."/>
        </authorList>
    </citation>
    <scope>NUCLEOTIDE SEQUENCE</scope>
    <source>
        <strain evidence="9">IBT 26290</strain>
    </source>
</reference>
<dbReference type="NCBIfam" id="TIGR01049">
    <property type="entry name" value="rpsJ_bact"/>
    <property type="match status" value="1"/>
</dbReference>
<evidence type="ECO:0000259" key="8">
    <source>
        <dbReference type="SMART" id="SM01403"/>
    </source>
</evidence>
<dbReference type="Proteomes" id="UP001149163">
    <property type="component" value="Unassembled WGS sequence"/>
</dbReference>
<comment type="similarity">
    <text evidence="1">Belongs to the universal ribosomal protein uS10 family.</text>
</comment>
<evidence type="ECO:0000256" key="3">
    <source>
        <dbReference type="ARBA" id="ARBA00023274"/>
    </source>
</evidence>
<dbReference type="HAMAP" id="MF_00508">
    <property type="entry name" value="Ribosomal_uS10"/>
    <property type="match status" value="1"/>
</dbReference>
<feature type="compositionally biased region" description="Polar residues" evidence="7">
    <location>
        <begin position="25"/>
        <end position="42"/>
    </location>
</feature>
<comment type="caution">
    <text evidence="9">The sequence shown here is derived from an EMBL/GenBank/DDBJ whole genome shotgun (WGS) entry which is preliminary data.</text>
</comment>
<dbReference type="GO" id="GO:0003735">
    <property type="term" value="F:structural constituent of ribosome"/>
    <property type="evidence" value="ECO:0007669"/>
    <property type="project" value="InterPro"/>
</dbReference>
<gene>
    <name evidence="9" type="ORF">N7482_005283</name>
</gene>
<dbReference type="Gene3D" id="3.30.70.600">
    <property type="entry name" value="Ribosomal protein S10 domain"/>
    <property type="match status" value="1"/>
</dbReference>
<keyword evidence="2 9" id="KW-0689">Ribosomal protein</keyword>
<dbReference type="GO" id="GO:0006412">
    <property type="term" value="P:translation"/>
    <property type="evidence" value="ECO:0007669"/>
    <property type="project" value="InterPro"/>
</dbReference>
<proteinExistence type="inferred from homology"/>
<organism evidence="9 10">
    <name type="scientific">Penicillium canariense</name>
    <dbReference type="NCBI Taxonomy" id="189055"/>
    <lineage>
        <taxon>Eukaryota</taxon>
        <taxon>Fungi</taxon>
        <taxon>Dikarya</taxon>
        <taxon>Ascomycota</taxon>
        <taxon>Pezizomycotina</taxon>
        <taxon>Eurotiomycetes</taxon>
        <taxon>Eurotiomycetidae</taxon>
        <taxon>Eurotiales</taxon>
        <taxon>Aspergillaceae</taxon>
        <taxon>Penicillium</taxon>
    </lineage>
</organism>
<dbReference type="GeneID" id="81426584"/>
<evidence type="ECO:0000256" key="5">
    <source>
        <dbReference type="ARBA" id="ARBA00042916"/>
    </source>
</evidence>
<reference evidence="9" key="1">
    <citation type="submission" date="2022-11" db="EMBL/GenBank/DDBJ databases">
        <authorList>
            <person name="Petersen C."/>
        </authorList>
    </citation>
    <scope>NUCLEOTIDE SEQUENCE</scope>
    <source>
        <strain evidence="9">IBT 26290</strain>
    </source>
</reference>
<dbReference type="GO" id="GO:0005840">
    <property type="term" value="C:ribosome"/>
    <property type="evidence" value="ECO:0007669"/>
    <property type="project" value="UniProtKB-KW"/>
</dbReference>
<keyword evidence="3" id="KW-0687">Ribonucleoprotein</keyword>
<sequence>MFPSTRSLIGAGKRLRVPMPIRALSTPSQSNAPSTETTTTPPQAKLEPTPTPTATTNAEQPSELRVKEWSERLGAFGEHARLPRSVQALYLRPLRRKAEYGLPVCDLQLRSYSVQNLEFFADFAIRAAYYLNLPVSGPVPLPRITERWTVTRSNFVHKKSKENFERITLRRLIQIKDGNPQAVQAWLAFLRKHAFYGVGMKANVWESESLGMIPRDARLLDRSDPLTPVTDAGKALDASLSDIQKTVGPHLAQFGQRHDNTAKESIFDSLDSERFAERKNL</sequence>
<dbReference type="Pfam" id="PF00338">
    <property type="entry name" value="Ribosomal_S10"/>
    <property type="match status" value="1"/>
</dbReference>
<dbReference type="OrthoDB" id="366214at2759"/>
<feature type="domain" description="Small ribosomal subunit protein uS10" evidence="8">
    <location>
        <begin position="106"/>
        <end position="203"/>
    </location>
</feature>
<evidence type="ECO:0000256" key="1">
    <source>
        <dbReference type="ARBA" id="ARBA00007102"/>
    </source>
</evidence>
<evidence type="ECO:0000256" key="7">
    <source>
        <dbReference type="SAM" id="MobiDB-lite"/>
    </source>
</evidence>
<dbReference type="EMBL" id="JAPQKN010000003">
    <property type="protein sequence ID" value="KAJ5166502.1"/>
    <property type="molecule type" value="Genomic_DNA"/>
</dbReference>
<name>A0A9W9I7P2_9EURO</name>
<accession>A0A9W9I7P2</accession>
<dbReference type="InterPro" id="IPR027486">
    <property type="entry name" value="Ribosomal_uS10_dom"/>
</dbReference>
<dbReference type="GO" id="GO:1990904">
    <property type="term" value="C:ribonucleoprotein complex"/>
    <property type="evidence" value="ECO:0007669"/>
    <property type="project" value="UniProtKB-KW"/>
</dbReference>
<protein>
    <recommendedName>
        <fullName evidence="4">Small ribosomal subunit protein uS10m</fullName>
    </recommendedName>
    <alternativeName>
        <fullName evidence="5">37S ribosomal protein S10, mitochondrial</fullName>
    </alternativeName>
    <alternativeName>
        <fullName evidence="6">Mitochondrial ribosomal small subunit protein 10</fullName>
    </alternativeName>
</protein>
<dbReference type="SUPFAM" id="SSF54999">
    <property type="entry name" value="Ribosomal protein S10"/>
    <property type="match status" value="1"/>
</dbReference>
<evidence type="ECO:0000256" key="6">
    <source>
        <dbReference type="ARBA" id="ARBA00078476"/>
    </source>
</evidence>
<evidence type="ECO:0000313" key="10">
    <source>
        <dbReference type="Proteomes" id="UP001149163"/>
    </source>
</evidence>
<evidence type="ECO:0000256" key="4">
    <source>
        <dbReference type="ARBA" id="ARBA00035261"/>
    </source>
</evidence>
<dbReference type="FunFam" id="3.30.70.600:FF:000003">
    <property type="entry name" value="30S ribosomal protein S10"/>
    <property type="match status" value="1"/>
</dbReference>
<dbReference type="InterPro" id="IPR001848">
    <property type="entry name" value="Ribosomal_uS10"/>
</dbReference>
<evidence type="ECO:0000256" key="2">
    <source>
        <dbReference type="ARBA" id="ARBA00022980"/>
    </source>
</evidence>
<dbReference type="PANTHER" id="PTHR11700">
    <property type="entry name" value="30S RIBOSOMAL PROTEIN S10 FAMILY MEMBER"/>
    <property type="match status" value="1"/>
</dbReference>
<feature type="region of interest" description="Disordered" evidence="7">
    <location>
        <begin position="24"/>
        <end position="62"/>
    </location>
</feature>
<keyword evidence="10" id="KW-1185">Reference proteome</keyword>
<dbReference type="AlphaFoldDB" id="A0A9W9I7P2"/>
<dbReference type="RefSeq" id="XP_056542963.1">
    <property type="nucleotide sequence ID" value="XM_056687408.1"/>
</dbReference>